<organism evidence="1 2">
    <name type="scientific">Kingdonia uniflora</name>
    <dbReference type="NCBI Taxonomy" id="39325"/>
    <lineage>
        <taxon>Eukaryota</taxon>
        <taxon>Viridiplantae</taxon>
        <taxon>Streptophyta</taxon>
        <taxon>Embryophyta</taxon>
        <taxon>Tracheophyta</taxon>
        <taxon>Spermatophyta</taxon>
        <taxon>Magnoliopsida</taxon>
        <taxon>Ranunculales</taxon>
        <taxon>Circaeasteraceae</taxon>
        <taxon>Kingdonia</taxon>
    </lineage>
</organism>
<proteinExistence type="predicted"/>
<comment type="caution">
    <text evidence="1">The sequence shown here is derived from an EMBL/GenBank/DDBJ whole genome shotgun (WGS) entry which is preliminary data.</text>
</comment>
<protein>
    <submittedName>
        <fullName evidence="1">Uncharacterized protein</fullName>
    </submittedName>
</protein>
<evidence type="ECO:0000313" key="1">
    <source>
        <dbReference type="EMBL" id="KAF6150873.1"/>
    </source>
</evidence>
<reference evidence="1 2" key="1">
    <citation type="journal article" date="2020" name="IScience">
        <title>Genome Sequencing of the Endangered Kingdonia uniflora (Circaeasteraceae, Ranunculales) Reveals Potential Mechanisms of Evolutionary Specialization.</title>
        <authorList>
            <person name="Sun Y."/>
            <person name="Deng T."/>
            <person name="Zhang A."/>
            <person name="Moore M.J."/>
            <person name="Landis J.B."/>
            <person name="Lin N."/>
            <person name="Zhang H."/>
            <person name="Zhang X."/>
            <person name="Huang J."/>
            <person name="Zhang X."/>
            <person name="Sun H."/>
            <person name="Wang H."/>
        </authorList>
    </citation>
    <scope>NUCLEOTIDE SEQUENCE [LARGE SCALE GENOMIC DNA]</scope>
    <source>
        <strain evidence="1">TB1705</strain>
        <tissue evidence="1">Leaf</tissue>
    </source>
</reference>
<keyword evidence="2" id="KW-1185">Reference proteome</keyword>
<gene>
    <name evidence="1" type="ORF">GIB67_020956</name>
</gene>
<dbReference type="EMBL" id="JACGCM010001726">
    <property type="protein sequence ID" value="KAF6150873.1"/>
    <property type="molecule type" value="Genomic_DNA"/>
</dbReference>
<dbReference type="AlphaFoldDB" id="A0A7J7M7N2"/>
<dbReference type="Proteomes" id="UP000541444">
    <property type="component" value="Unassembled WGS sequence"/>
</dbReference>
<name>A0A7J7M7N2_9MAGN</name>
<evidence type="ECO:0000313" key="2">
    <source>
        <dbReference type="Proteomes" id="UP000541444"/>
    </source>
</evidence>
<accession>A0A7J7M7N2</accession>
<sequence length="140" mass="15576">MKIIVNLGKGGRIKVAGGNKVRFWGIGGPLSQRLKISTVAFHLIIQLPFISSYGNELTRDSWSLGFHGNFNDWELGVATSLWNHRPKEGKRTGGSGWIVQKEHIGDAIPYDADPVLSPIVDFTDVFTTDKIFDTHDELLQ</sequence>